<gene>
    <name evidence="1" type="ORF">PAXRUDRAFT_160218</name>
</gene>
<dbReference type="STRING" id="930991.A0A0D0DFG2"/>
<dbReference type="OrthoDB" id="3270520at2759"/>
<dbReference type="HOGENOM" id="CLU_1922118_0_0_1"/>
<reference evidence="1 2" key="1">
    <citation type="submission" date="2014-04" db="EMBL/GenBank/DDBJ databases">
        <authorList>
            <consortium name="DOE Joint Genome Institute"/>
            <person name="Kuo A."/>
            <person name="Kohler A."/>
            <person name="Jargeat P."/>
            <person name="Nagy L.G."/>
            <person name="Floudas D."/>
            <person name="Copeland A."/>
            <person name="Barry K.W."/>
            <person name="Cichocki N."/>
            <person name="Veneault-Fourrey C."/>
            <person name="LaButti K."/>
            <person name="Lindquist E.A."/>
            <person name="Lipzen A."/>
            <person name="Lundell T."/>
            <person name="Morin E."/>
            <person name="Murat C."/>
            <person name="Sun H."/>
            <person name="Tunlid A."/>
            <person name="Henrissat B."/>
            <person name="Grigoriev I.V."/>
            <person name="Hibbett D.S."/>
            <person name="Martin F."/>
            <person name="Nordberg H.P."/>
            <person name="Cantor M.N."/>
            <person name="Hua S.X."/>
        </authorList>
    </citation>
    <scope>NUCLEOTIDE SEQUENCE [LARGE SCALE GENOMIC DNA]</scope>
    <source>
        <strain evidence="1 2">Ve08.2h10</strain>
    </source>
</reference>
<protein>
    <recommendedName>
        <fullName evidence="3">HAT C-terminal dimerisation domain-containing protein</fullName>
    </recommendedName>
</protein>
<evidence type="ECO:0000313" key="2">
    <source>
        <dbReference type="Proteomes" id="UP000054538"/>
    </source>
</evidence>
<accession>A0A0D0DFG2</accession>
<dbReference type="AlphaFoldDB" id="A0A0D0DFG2"/>
<feature type="non-terminal residue" evidence="1">
    <location>
        <position position="1"/>
    </location>
</feature>
<organism evidence="1 2">
    <name type="scientific">Paxillus rubicundulus Ve08.2h10</name>
    <dbReference type="NCBI Taxonomy" id="930991"/>
    <lineage>
        <taxon>Eukaryota</taxon>
        <taxon>Fungi</taxon>
        <taxon>Dikarya</taxon>
        <taxon>Basidiomycota</taxon>
        <taxon>Agaricomycotina</taxon>
        <taxon>Agaricomycetes</taxon>
        <taxon>Agaricomycetidae</taxon>
        <taxon>Boletales</taxon>
        <taxon>Paxilineae</taxon>
        <taxon>Paxillaceae</taxon>
        <taxon>Paxillus</taxon>
    </lineage>
</organism>
<reference evidence="2" key="2">
    <citation type="submission" date="2015-01" db="EMBL/GenBank/DDBJ databases">
        <title>Evolutionary Origins and Diversification of the Mycorrhizal Mutualists.</title>
        <authorList>
            <consortium name="DOE Joint Genome Institute"/>
            <consortium name="Mycorrhizal Genomics Consortium"/>
            <person name="Kohler A."/>
            <person name="Kuo A."/>
            <person name="Nagy L.G."/>
            <person name="Floudas D."/>
            <person name="Copeland A."/>
            <person name="Barry K.W."/>
            <person name="Cichocki N."/>
            <person name="Veneault-Fourrey C."/>
            <person name="LaButti K."/>
            <person name="Lindquist E.A."/>
            <person name="Lipzen A."/>
            <person name="Lundell T."/>
            <person name="Morin E."/>
            <person name="Murat C."/>
            <person name="Riley R."/>
            <person name="Ohm R."/>
            <person name="Sun H."/>
            <person name="Tunlid A."/>
            <person name="Henrissat B."/>
            <person name="Grigoriev I.V."/>
            <person name="Hibbett D.S."/>
            <person name="Martin F."/>
        </authorList>
    </citation>
    <scope>NUCLEOTIDE SEQUENCE [LARGE SCALE GENOMIC DNA]</scope>
    <source>
        <strain evidence="2">Ve08.2h10</strain>
    </source>
</reference>
<keyword evidence="2" id="KW-1185">Reference proteome</keyword>
<sequence length="132" mass="14199">LAIHILSIMPNSAATERLFSQFGIIHSRLHNCLSIEKVWKQALVRADTITQYGCLHGVKRKFADIDSEDSDSVCQNTGATACHNTVPASTPGIPAPIPVPALVPAPVPKYLACPYPTLQVPTTSPCCRLILP</sequence>
<name>A0A0D0DFG2_9AGAM</name>
<evidence type="ECO:0008006" key="3">
    <source>
        <dbReference type="Google" id="ProtNLM"/>
    </source>
</evidence>
<dbReference type="EMBL" id="KN826173">
    <property type="protein sequence ID" value="KIK79829.1"/>
    <property type="molecule type" value="Genomic_DNA"/>
</dbReference>
<dbReference type="Proteomes" id="UP000054538">
    <property type="component" value="Unassembled WGS sequence"/>
</dbReference>
<proteinExistence type="predicted"/>
<evidence type="ECO:0000313" key="1">
    <source>
        <dbReference type="EMBL" id="KIK79829.1"/>
    </source>
</evidence>
<dbReference type="InParanoid" id="A0A0D0DFG2"/>